<protein>
    <recommendedName>
        <fullName evidence="5">Mid2 domain-containing protein</fullName>
    </recommendedName>
</protein>
<evidence type="ECO:0000313" key="3">
    <source>
        <dbReference type="EMBL" id="EXJ81468.1"/>
    </source>
</evidence>
<evidence type="ECO:0000313" key="4">
    <source>
        <dbReference type="Proteomes" id="UP000019478"/>
    </source>
</evidence>
<organism evidence="3 4">
    <name type="scientific">Capronia epimyces CBS 606.96</name>
    <dbReference type="NCBI Taxonomy" id="1182542"/>
    <lineage>
        <taxon>Eukaryota</taxon>
        <taxon>Fungi</taxon>
        <taxon>Dikarya</taxon>
        <taxon>Ascomycota</taxon>
        <taxon>Pezizomycotina</taxon>
        <taxon>Eurotiomycetes</taxon>
        <taxon>Chaetothyriomycetidae</taxon>
        <taxon>Chaetothyriales</taxon>
        <taxon>Herpotrichiellaceae</taxon>
        <taxon>Capronia</taxon>
    </lineage>
</organism>
<dbReference type="OrthoDB" id="5338512at2759"/>
<keyword evidence="4" id="KW-1185">Reference proteome</keyword>
<feature type="region of interest" description="Disordered" evidence="1">
    <location>
        <begin position="1"/>
        <end position="25"/>
    </location>
</feature>
<sequence>MAILSSSSASQTTSRSSPSSSLLLRRQDDSTSCSSVDPQLPSNFKCPSGTNCVSLDKSSSALCCPEGNICSNIQPISCDIQAQNLTANANSNIFTTRLGDKLPACGAKCCPFGYACIETQSGPPVCNIIADTSKTGETDASSSGSSPTSSSSAASATTTTPSSSATIAPAASATGVSSSAARIEPTCNKFPIGVFLAGFFPGMFVGAFLMLAWVICSGRHRKPSQRNSSGSSIYKPTISDPIPLGSGGGMRTDFLRRTTGRAKSMFSTRSQISPRYTENHWKMPTPPVPNNVPTVPAGLPVTPERRLGHESSLESIRVYSPPTGTVQPPVPAAIAPLRGMAAQRYPPMNNMGSPFKTPPNNNTMMNGNRSNERGVSTISGVSELSGHNDHEILSPARYGGDDFTPVKRMRPEGQGVVSRPTTTFTEMLHEAGFPDPVEEQGTPAVPRIPDGYGVRKRI</sequence>
<gene>
    <name evidence="3" type="ORF">A1O3_07760</name>
</gene>
<dbReference type="HOGENOM" id="CLU_035048_1_0_1"/>
<feature type="compositionally biased region" description="Low complexity" evidence="1">
    <location>
        <begin position="1"/>
        <end position="24"/>
    </location>
</feature>
<evidence type="ECO:0008006" key="5">
    <source>
        <dbReference type="Google" id="ProtNLM"/>
    </source>
</evidence>
<comment type="caution">
    <text evidence="3">The sequence shown here is derived from an EMBL/GenBank/DDBJ whole genome shotgun (WGS) entry which is preliminary data.</text>
</comment>
<dbReference type="AlphaFoldDB" id="W9XMP3"/>
<keyword evidence="2" id="KW-0472">Membrane</keyword>
<keyword evidence="2" id="KW-0812">Transmembrane</keyword>
<feature type="region of interest" description="Disordered" evidence="1">
    <location>
        <begin position="387"/>
        <end position="417"/>
    </location>
</feature>
<feature type="region of interest" description="Disordered" evidence="1">
    <location>
        <begin position="137"/>
        <end position="168"/>
    </location>
</feature>
<dbReference type="GeneID" id="19171856"/>
<keyword evidence="2" id="KW-1133">Transmembrane helix</keyword>
<feature type="compositionally biased region" description="Low complexity" evidence="1">
    <location>
        <begin position="140"/>
        <end position="168"/>
    </location>
</feature>
<evidence type="ECO:0000256" key="2">
    <source>
        <dbReference type="SAM" id="Phobius"/>
    </source>
</evidence>
<evidence type="ECO:0000256" key="1">
    <source>
        <dbReference type="SAM" id="MobiDB-lite"/>
    </source>
</evidence>
<reference evidence="3 4" key="1">
    <citation type="submission" date="2013-03" db="EMBL/GenBank/DDBJ databases">
        <title>The Genome Sequence of Capronia epimyces CBS 606.96.</title>
        <authorList>
            <consortium name="The Broad Institute Genomics Platform"/>
            <person name="Cuomo C."/>
            <person name="de Hoog S."/>
            <person name="Gorbushina A."/>
            <person name="Walker B."/>
            <person name="Young S.K."/>
            <person name="Zeng Q."/>
            <person name="Gargeya S."/>
            <person name="Fitzgerald M."/>
            <person name="Haas B."/>
            <person name="Abouelleil A."/>
            <person name="Allen A.W."/>
            <person name="Alvarado L."/>
            <person name="Arachchi H.M."/>
            <person name="Berlin A.M."/>
            <person name="Chapman S.B."/>
            <person name="Gainer-Dewar J."/>
            <person name="Goldberg J."/>
            <person name="Griggs A."/>
            <person name="Gujja S."/>
            <person name="Hansen M."/>
            <person name="Howarth C."/>
            <person name="Imamovic A."/>
            <person name="Ireland A."/>
            <person name="Larimer J."/>
            <person name="McCowan C."/>
            <person name="Murphy C."/>
            <person name="Pearson M."/>
            <person name="Poon T.W."/>
            <person name="Priest M."/>
            <person name="Roberts A."/>
            <person name="Saif S."/>
            <person name="Shea T."/>
            <person name="Sisk P."/>
            <person name="Sykes S."/>
            <person name="Wortman J."/>
            <person name="Nusbaum C."/>
            <person name="Birren B."/>
        </authorList>
    </citation>
    <scope>NUCLEOTIDE SEQUENCE [LARGE SCALE GENOMIC DNA]</scope>
    <source>
        <strain evidence="3 4">CBS 606.96</strain>
    </source>
</reference>
<name>W9XMP3_9EURO</name>
<proteinExistence type="predicted"/>
<dbReference type="eggNOG" id="ENOG502SF4J">
    <property type="taxonomic scope" value="Eukaryota"/>
</dbReference>
<dbReference type="RefSeq" id="XP_007736056.1">
    <property type="nucleotide sequence ID" value="XM_007737866.1"/>
</dbReference>
<dbReference type="EMBL" id="AMGY01000006">
    <property type="protein sequence ID" value="EXJ81468.1"/>
    <property type="molecule type" value="Genomic_DNA"/>
</dbReference>
<feature type="transmembrane region" description="Helical" evidence="2">
    <location>
        <begin position="192"/>
        <end position="216"/>
    </location>
</feature>
<accession>W9XMP3</accession>
<feature type="region of interest" description="Disordered" evidence="1">
    <location>
        <begin position="221"/>
        <end position="249"/>
    </location>
</feature>
<feature type="compositionally biased region" description="Polar residues" evidence="1">
    <location>
        <begin position="225"/>
        <end position="234"/>
    </location>
</feature>
<dbReference type="Proteomes" id="UP000019478">
    <property type="component" value="Unassembled WGS sequence"/>
</dbReference>
<dbReference type="STRING" id="1182542.W9XMP3"/>